<evidence type="ECO:0000256" key="3">
    <source>
        <dbReference type="ARBA" id="ARBA00022679"/>
    </source>
</evidence>
<dbReference type="PANTHER" id="PTHR42684:SF3">
    <property type="entry name" value="ADENOSYLMETHIONINE-8-AMINO-7-OXONONANOATE AMINOTRANSFERASE"/>
    <property type="match status" value="1"/>
</dbReference>
<dbReference type="GO" id="GO:0009102">
    <property type="term" value="P:biotin biosynthetic process"/>
    <property type="evidence" value="ECO:0007669"/>
    <property type="project" value="TreeGrafter"/>
</dbReference>
<gene>
    <name evidence="5" type="ORF">K437DRAFT_226175</name>
</gene>
<dbReference type="Gene3D" id="3.40.50.300">
    <property type="entry name" value="P-loop containing nucleotide triphosphate hydrolases"/>
    <property type="match status" value="1"/>
</dbReference>
<dbReference type="PANTHER" id="PTHR42684">
    <property type="entry name" value="ADENOSYLMETHIONINE-8-AMINO-7-OXONONANOATE AMINOTRANSFERASE"/>
    <property type="match status" value="1"/>
</dbReference>
<dbReference type="CDD" id="cd03109">
    <property type="entry name" value="DTBS"/>
    <property type="match status" value="1"/>
</dbReference>
<keyword evidence="3 5" id="KW-0808">Transferase</keyword>
<dbReference type="GO" id="GO:0030170">
    <property type="term" value="F:pyridoxal phosphate binding"/>
    <property type="evidence" value="ECO:0007669"/>
    <property type="project" value="InterPro"/>
</dbReference>
<dbReference type="Gene3D" id="3.90.1150.10">
    <property type="entry name" value="Aspartate Aminotransferase, domain 1"/>
    <property type="match status" value="1"/>
</dbReference>
<keyword evidence="6" id="KW-1185">Reference proteome</keyword>
<keyword evidence="4" id="KW-0663">Pyridoxal phosphate</keyword>
<dbReference type="AlphaFoldDB" id="A0A066VQG6"/>
<dbReference type="Pfam" id="PF00202">
    <property type="entry name" value="Aminotran_3"/>
    <property type="match status" value="2"/>
</dbReference>
<dbReference type="HOGENOM" id="CLU_010794_0_0_1"/>
<evidence type="ECO:0000256" key="2">
    <source>
        <dbReference type="ARBA" id="ARBA00022576"/>
    </source>
</evidence>
<dbReference type="GeneID" id="25262559"/>
<evidence type="ECO:0000256" key="4">
    <source>
        <dbReference type="ARBA" id="ARBA00022898"/>
    </source>
</evidence>
<dbReference type="OMA" id="KGWASRA"/>
<dbReference type="InParanoid" id="A0A066VQG6"/>
<keyword evidence="2" id="KW-0032">Aminotransferase</keyword>
<dbReference type="Gene3D" id="3.40.640.10">
    <property type="entry name" value="Type I PLP-dependent aspartate aminotransferase-like (Major domain)"/>
    <property type="match status" value="1"/>
</dbReference>
<dbReference type="InterPro" id="IPR015422">
    <property type="entry name" value="PyrdxlP-dep_Trfase_small"/>
</dbReference>
<comment type="caution">
    <text evidence="5">The sequence shown here is derived from an EMBL/GenBank/DDBJ whole genome shotgun (WGS) entry which is preliminary data.</text>
</comment>
<dbReference type="RefSeq" id="XP_013242082.1">
    <property type="nucleotide sequence ID" value="XM_013386628.1"/>
</dbReference>
<organism evidence="5 6">
    <name type="scientific">Tilletiaria anomala (strain ATCC 24038 / CBS 436.72 / UBC 951)</name>
    <dbReference type="NCBI Taxonomy" id="1037660"/>
    <lineage>
        <taxon>Eukaryota</taxon>
        <taxon>Fungi</taxon>
        <taxon>Dikarya</taxon>
        <taxon>Basidiomycota</taxon>
        <taxon>Ustilaginomycotina</taxon>
        <taxon>Exobasidiomycetes</taxon>
        <taxon>Georgefischeriales</taxon>
        <taxon>Tilletiariaceae</taxon>
        <taxon>Tilletiaria</taxon>
    </lineage>
</organism>
<dbReference type="STRING" id="1037660.A0A066VQG6"/>
<accession>A0A066VQG6</accession>
<dbReference type="PROSITE" id="PS00600">
    <property type="entry name" value="AA_TRANSFER_CLASS_3"/>
    <property type="match status" value="1"/>
</dbReference>
<evidence type="ECO:0000256" key="1">
    <source>
        <dbReference type="ARBA" id="ARBA00004173"/>
    </source>
</evidence>
<dbReference type="SUPFAM" id="SSF53383">
    <property type="entry name" value="PLP-dependent transferases"/>
    <property type="match status" value="1"/>
</dbReference>
<reference evidence="5 6" key="1">
    <citation type="submission" date="2014-05" db="EMBL/GenBank/DDBJ databases">
        <title>Draft genome sequence of a rare smut relative, Tilletiaria anomala UBC 951.</title>
        <authorList>
            <consortium name="DOE Joint Genome Institute"/>
            <person name="Toome M."/>
            <person name="Kuo A."/>
            <person name="Henrissat B."/>
            <person name="Lipzen A."/>
            <person name="Tritt A."/>
            <person name="Yoshinaga Y."/>
            <person name="Zane M."/>
            <person name="Barry K."/>
            <person name="Grigoriev I.V."/>
            <person name="Spatafora J.W."/>
            <person name="Aimea M.C."/>
        </authorList>
    </citation>
    <scope>NUCLEOTIDE SEQUENCE [LARGE SCALE GENOMIC DNA]</scope>
    <source>
        <strain evidence="5 6">UBC 951</strain>
    </source>
</reference>
<protein>
    <submittedName>
        <fullName evidence="5">PLP-dependent transferase</fullName>
    </submittedName>
</protein>
<dbReference type="InterPro" id="IPR005814">
    <property type="entry name" value="Aminotrans_3"/>
</dbReference>
<dbReference type="InterPro" id="IPR015424">
    <property type="entry name" value="PyrdxlP-dep_Trfase"/>
</dbReference>
<dbReference type="InterPro" id="IPR027417">
    <property type="entry name" value="P-loop_NTPase"/>
</dbReference>
<evidence type="ECO:0000313" key="5">
    <source>
        <dbReference type="EMBL" id="KDN42513.1"/>
    </source>
</evidence>
<dbReference type="InterPro" id="IPR049704">
    <property type="entry name" value="Aminotrans_3_PPA_site"/>
</dbReference>
<dbReference type="Proteomes" id="UP000027361">
    <property type="component" value="Unassembled WGS sequence"/>
</dbReference>
<dbReference type="SUPFAM" id="SSF52540">
    <property type="entry name" value="P-loop containing nucleoside triphosphate hydrolases"/>
    <property type="match status" value="1"/>
</dbReference>
<dbReference type="GO" id="GO:0005739">
    <property type="term" value="C:mitochondrion"/>
    <property type="evidence" value="ECO:0007669"/>
    <property type="project" value="UniProtKB-SubCell"/>
</dbReference>
<dbReference type="EMBL" id="JMSN01000069">
    <property type="protein sequence ID" value="KDN42513.1"/>
    <property type="molecule type" value="Genomic_DNA"/>
</dbReference>
<sequence>MAHLYTHLRVHQIFGANTDVGKTIFATGLCIASELLPLSQPAATPAAAALPGERTFYFKPVQTGPRGDWDAGHIHRFSPRTHTTTLHSFPLPLSPHVAAAAAANAGTGTSSSSIPTDAELAAAAAAWLASTAAAATTDAVPAVAYVEAAGGVHSPSPAGTSLSAVLRPLRLPTILIGSAALGGISTTRSAYDSLLLAGYDVQAILLFPAPGQLGNVRYLRDLFHGTNSSSSAYGDGVQTRVFGIGGSADAAAARWGPPPERAGSQAEDDARMRAYYHSLVHGRPSSLCSSAALEGDSSSEETPGGLLGVVSYLRMRHAQRIAELHTLASRTRQSVWWPFTQHTLTKSDRDVTVIDSASADCFDTLAAPPPASAQRLLQPTLDGSASWWTQCVGHAHPRLTLAASRTAARYGHVIFPNAAHAPAVRLAERLLGRRAQPGALDDQHKLAPAALPDPASAAAMTTAPGRGWADRAYFSDDGSTGMEIALKMAIASTRLRYAPPDTRTSTPPSSGDWEVIGLKGSYHGDTIGAMDACQPSAYSSAVDWYRPRGFWFDVPSVQFNDGVARVRVHEHSEAPAQQHSNAQTYTYTSLQEIYDVPARLASDPLTHTYRTRIRSTLQHLVYNERRRFGALVLEPLVMGAGGMVFVDPLFQRCLVDVVRESEDLFASAAGAGVPARAKHASGFSDWTGLPVIFDEVFTGLYRLGLSTPAALLGVHPDISCLAKILTGGLLPMSVTLASEAIFAMFARSERKVDALLHGHSYTAYPIGCEVANETIDLLDDMVRRGSWDAAQHAWHRRAPPPAPAQDRSTAAAPPRIWSFWCPDAVQQLSHAARVENAMALGCVLAVELRSADARGYTSDAAADVVSALRKAPPASASAAKAGAGAPGEQLFAGIHARPLGNVVYLMCSLNTRADVLREAEQRLIQAVI</sequence>
<proteinExistence type="predicted"/>
<dbReference type="InterPro" id="IPR015421">
    <property type="entry name" value="PyrdxlP-dep_Trfase_major"/>
</dbReference>
<dbReference type="GO" id="GO:0004141">
    <property type="term" value="F:dethiobiotin synthase activity"/>
    <property type="evidence" value="ECO:0007669"/>
    <property type="project" value="TreeGrafter"/>
</dbReference>
<dbReference type="GO" id="GO:0004015">
    <property type="term" value="F:adenosylmethionine-8-amino-7-oxononanoate transaminase activity"/>
    <property type="evidence" value="ECO:0007669"/>
    <property type="project" value="TreeGrafter"/>
</dbReference>
<name>A0A066VQG6_TILAU</name>
<dbReference type="Pfam" id="PF13500">
    <property type="entry name" value="AAA_26"/>
    <property type="match status" value="1"/>
</dbReference>
<comment type="subcellular location">
    <subcellularLocation>
        <location evidence="1">Mitochondrion</location>
    </subcellularLocation>
</comment>
<dbReference type="OrthoDB" id="425114at2759"/>
<evidence type="ECO:0000313" key="6">
    <source>
        <dbReference type="Proteomes" id="UP000027361"/>
    </source>
</evidence>